<feature type="chain" id="PRO_5045608309" evidence="1">
    <location>
        <begin position="21"/>
        <end position="115"/>
    </location>
</feature>
<reference evidence="2 3" key="1">
    <citation type="submission" date="2023-11" db="EMBL/GenBank/DDBJ databases">
        <title>Draft genome of Azohydromonas lata strain H1 (DSM1123), a polyhydroxyalkanoate producer.</title>
        <authorList>
            <person name="Traversa D."/>
            <person name="D'Addabbo P."/>
            <person name="Pazzani C."/>
            <person name="Manzari C."/>
            <person name="Chiara M."/>
            <person name="Scrascia M."/>
        </authorList>
    </citation>
    <scope>NUCLEOTIDE SEQUENCE [LARGE SCALE GENOMIC DNA]</scope>
    <source>
        <strain evidence="2 3">H1</strain>
    </source>
</reference>
<dbReference type="RefSeq" id="WP_029001686.1">
    <property type="nucleotide sequence ID" value="NZ_JAXOJX010000003.1"/>
</dbReference>
<dbReference type="Proteomes" id="UP001293718">
    <property type="component" value="Unassembled WGS sequence"/>
</dbReference>
<gene>
    <name evidence="2" type="ORF">SM757_04040</name>
</gene>
<dbReference type="InterPro" id="IPR042230">
    <property type="entry name" value="CusF_sf"/>
</dbReference>
<evidence type="ECO:0000256" key="1">
    <source>
        <dbReference type="SAM" id="SignalP"/>
    </source>
</evidence>
<feature type="signal peptide" evidence="1">
    <location>
        <begin position="1"/>
        <end position="20"/>
    </location>
</feature>
<dbReference type="Pfam" id="PF11604">
    <property type="entry name" value="CusF_Ec"/>
    <property type="match status" value="1"/>
</dbReference>
<evidence type="ECO:0000313" key="3">
    <source>
        <dbReference type="Proteomes" id="UP001293718"/>
    </source>
</evidence>
<keyword evidence="3" id="KW-1185">Reference proteome</keyword>
<organism evidence="2 3">
    <name type="scientific">Azohydromonas lata</name>
    <dbReference type="NCBI Taxonomy" id="45677"/>
    <lineage>
        <taxon>Bacteria</taxon>
        <taxon>Pseudomonadati</taxon>
        <taxon>Pseudomonadota</taxon>
        <taxon>Betaproteobacteria</taxon>
        <taxon>Burkholderiales</taxon>
        <taxon>Sphaerotilaceae</taxon>
        <taxon>Azohydromonas</taxon>
    </lineage>
</organism>
<proteinExistence type="predicted"/>
<name>A0ABU5I9U7_9BURK</name>
<sequence length="115" mass="11954">MKKLILAALLGAAGILPAAAQTSDADHAAHHPAAAASAAAAADLTDGEVRRIDKPNGKVTLKHGEIKNLDMPGMTMVFQVKDAAMLDAVKVGDKVRFHVEKQGGAFVVTQMQTAQ</sequence>
<dbReference type="InterPro" id="IPR021647">
    <property type="entry name" value="CusF_Ec"/>
</dbReference>
<protein>
    <submittedName>
        <fullName evidence="2">Copper-binding protein</fullName>
    </submittedName>
</protein>
<accession>A0ABU5I9U7</accession>
<comment type="caution">
    <text evidence="2">The sequence shown here is derived from an EMBL/GenBank/DDBJ whole genome shotgun (WGS) entry which is preliminary data.</text>
</comment>
<keyword evidence="1" id="KW-0732">Signal</keyword>
<evidence type="ECO:0000313" key="2">
    <source>
        <dbReference type="EMBL" id="MDZ5455738.1"/>
    </source>
</evidence>
<dbReference type="Gene3D" id="2.40.50.320">
    <property type="entry name" value="Copper binding periplasmic protein CusF"/>
    <property type="match status" value="1"/>
</dbReference>
<dbReference type="EMBL" id="JAXOJX010000003">
    <property type="protein sequence ID" value="MDZ5455738.1"/>
    <property type="molecule type" value="Genomic_DNA"/>
</dbReference>